<evidence type="ECO:0000313" key="2">
    <source>
        <dbReference type="EMBL" id="PRY20395.1"/>
    </source>
</evidence>
<proteinExistence type="predicted"/>
<dbReference type="Pfam" id="PF13676">
    <property type="entry name" value="TIR_2"/>
    <property type="match status" value="1"/>
</dbReference>
<dbReference type="InterPro" id="IPR035897">
    <property type="entry name" value="Toll_tir_struct_dom_sf"/>
</dbReference>
<feature type="domain" description="TIR" evidence="1">
    <location>
        <begin position="59"/>
        <end position="172"/>
    </location>
</feature>
<keyword evidence="3" id="KW-1185">Reference proteome</keyword>
<comment type="caution">
    <text evidence="2">The sequence shown here is derived from an EMBL/GenBank/DDBJ whole genome shotgun (WGS) entry which is preliminary data.</text>
</comment>
<evidence type="ECO:0000313" key="3">
    <source>
        <dbReference type="Proteomes" id="UP000238375"/>
    </source>
</evidence>
<reference evidence="2 3" key="1">
    <citation type="submission" date="2018-03" db="EMBL/GenBank/DDBJ databases">
        <title>Genomic Encyclopedia of Archaeal and Bacterial Type Strains, Phase II (KMG-II): from individual species to whole genera.</title>
        <authorList>
            <person name="Goeker M."/>
        </authorList>
    </citation>
    <scope>NUCLEOTIDE SEQUENCE [LARGE SCALE GENOMIC DNA]</scope>
    <source>
        <strain evidence="2 3">DSM 28354</strain>
    </source>
</reference>
<dbReference type="GO" id="GO:0007165">
    <property type="term" value="P:signal transduction"/>
    <property type="evidence" value="ECO:0007669"/>
    <property type="project" value="InterPro"/>
</dbReference>
<organism evidence="2 3">
    <name type="scientific">Spirosoma oryzae</name>
    <dbReference type="NCBI Taxonomy" id="1469603"/>
    <lineage>
        <taxon>Bacteria</taxon>
        <taxon>Pseudomonadati</taxon>
        <taxon>Bacteroidota</taxon>
        <taxon>Cytophagia</taxon>
        <taxon>Cytophagales</taxon>
        <taxon>Cytophagaceae</taxon>
        <taxon>Spirosoma</taxon>
    </lineage>
</organism>
<dbReference type="AlphaFoldDB" id="A0A2T0RGV2"/>
<dbReference type="Gene3D" id="3.40.50.10140">
    <property type="entry name" value="Toll/interleukin-1 receptor homology (TIR) domain"/>
    <property type="match status" value="1"/>
</dbReference>
<dbReference type="InterPro" id="IPR000157">
    <property type="entry name" value="TIR_dom"/>
</dbReference>
<name>A0A2T0RGV2_9BACT</name>
<evidence type="ECO:0000259" key="1">
    <source>
        <dbReference type="Pfam" id="PF13676"/>
    </source>
</evidence>
<protein>
    <submittedName>
        <fullName evidence="2">TIR domain-containing protein</fullName>
    </submittedName>
</protein>
<dbReference type="Proteomes" id="UP000238375">
    <property type="component" value="Unassembled WGS sequence"/>
</dbReference>
<dbReference type="SUPFAM" id="SSF52200">
    <property type="entry name" value="Toll/Interleukin receptor TIR domain"/>
    <property type="match status" value="1"/>
</dbReference>
<accession>A0A2T0RGV2</accession>
<dbReference type="RefSeq" id="WP_106141080.1">
    <property type="nucleotide sequence ID" value="NZ_PVTE01000058.1"/>
</dbReference>
<dbReference type="EMBL" id="PVTE01000058">
    <property type="protein sequence ID" value="PRY20395.1"/>
    <property type="molecule type" value="Genomic_DNA"/>
</dbReference>
<sequence>MKPESGNWTAHPSNDDNAINSCTEQVYKTRSWPLMLTFTVPKHRRCVMKQVESKKPVLFLSYCWENSTEAEVIYRDLTQIGLEVRKDNHNLVYKDSIDDFMQSIRNTDFAVILISDAYLKAKNCMHEIHHFLKEQEIKKKILPIILDGTKIYSAMDRLRYIQYWEEQENYLRKMLATVNPINSPQFISDTRIVRDISEQVDDFIKQLSNMLLINYSNMIEDKYLPLLRYIGFESKTDDNNGLPATVERSLQNSEQTPTNRTTHNLAELSLKPETSKYEYTHQTTMDDVIEYILIRLNTDFVGACLQVPDFCSTDGHDYDHRMEMRVRNKMYTHGVATPCDGVGQPETAIALTVKGMDVHDNGGWKRYLASQ</sequence>
<dbReference type="OrthoDB" id="2067003at2"/>
<gene>
    <name evidence="2" type="ORF">CLV58_1582</name>
</gene>